<dbReference type="RefSeq" id="WP_021874839.1">
    <property type="nucleotide sequence ID" value="NZ_CP018624.1"/>
</dbReference>
<dbReference type="SUPFAM" id="SSF53448">
    <property type="entry name" value="Nucleotide-diphospho-sugar transferases"/>
    <property type="match status" value="1"/>
</dbReference>
<dbReference type="GO" id="GO:0016758">
    <property type="term" value="F:hexosyltransferase activity"/>
    <property type="evidence" value="ECO:0007669"/>
    <property type="project" value="UniProtKB-ARBA"/>
</dbReference>
<evidence type="ECO:0000313" key="2">
    <source>
        <dbReference type="EMBL" id="MBX7289979.1"/>
    </source>
</evidence>
<dbReference type="Pfam" id="PF00535">
    <property type="entry name" value="Glycos_transf_2"/>
    <property type="match status" value="1"/>
</dbReference>
<organism evidence="2 3">
    <name type="scientific">Clostridium chauvoei</name>
    <dbReference type="NCBI Taxonomy" id="46867"/>
    <lineage>
        <taxon>Bacteria</taxon>
        <taxon>Bacillati</taxon>
        <taxon>Bacillota</taxon>
        <taxon>Clostridia</taxon>
        <taxon>Eubacteriales</taxon>
        <taxon>Clostridiaceae</taxon>
        <taxon>Clostridium</taxon>
    </lineage>
</organism>
<accession>A0ABD4RGA6</accession>
<dbReference type="Proteomes" id="UP000775179">
    <property type="component" value="Unassembled WGS sequence"/>
</dbReference>
<evidence type="ECO:0000259" key="1">
    <source>
        <dbReference type="Pfam" id="PF00535"/>
    </source>
</evidence>
<dbReference type="GeneID" id="66300850"/>
<dbReference type="PANTHER" id="PTHR22916">
    <property type="entry name" value="GLYCOSYLTRANSFERASE"/>
    <property type="match status" value="1"/>
</dbReference>
<dbReference type="KEGG" id="cchv:BTM20_03155"/>
<dbReference type="Gene3D" id="3.90.550.10">
    <property type="entry name" value="Spore Coat Polysaccharide Biosynthesis Protein SpsA, Chain A"/>
    <property type="match status" value="1"/>
</dbReference>
<gene>
    <name evidence="2" type="ORF">K4H94_02800</name>
</gene>
<sequence length="304" mass="36091">MEDLVSIIISTYKRDFELERAIESIIRQTYRNIEIIIVDDNGIKSEYHTRVKEIIKKYTKYNNIKYIVNEENIGGALTRNRGIDNAEGEYIAFLDDDDEYYPEKIEKQIELFKNNKSKKLALIYCYTDSYDEYDKKLNEYRYDYVGNCLFDSMCLCIAATSQWLCKRKALINIGGFNNVPSKQDSTVIIKLLNRGYEVDRVPEILVRYNEHSKERISQGSIKNIKGEEMLRLYCRSLYNNLNTNEIIKVEESFSYRLSKLYIKNNNTSKAHSEMKILKKINIYLWIKVNMYYILKKLRYKAINL</sequence>
<name>A0ABD4RGA6_9CLOT</name>
<dbReference type="EMBL" id="JAIFTX010000004">
    <property type="protein sequence ID" value="MBX7289979.1"/>
    <property type="molecule type" value="Genomic_DNA"/>
</dbReference>
<dbReference type="InterPro" id="IPR029044">
    <property type="entry name" value="Nucleotide-diphossugar_trans"/>
</dbReference>
<dbReference type="InterPro" id="IPR001173">
    <property type="entry name" value="Glyco_trans_2-like"/>
</dbReference>
<evidence type="ECO:0000313" key="3">
    <source>
        <dbReference type="Proteomes" id="UP000775179"/>
    </source>
</evidence>
<feature type="domain" description="Glycosyltransferase 2-like" evidence="1">
    <location>
        <begin position="6"/>
        <end position="147"/>
    </location>
</feature>
<protein>
    <submittedName>
        <fullName evidence="2">Glycosyltransferase family 2 protein</fullName>
    </submittedName>
</protein>
<dbReference type="CDD" id="cd00761">
    <property type="entry name" value="Glyco_tranf_GTA_type"/>
    <property type="match status" value="1"/>
</dbReference>
<reference evidence="2 3" key="1">
    <citation type="submission" date="2021-08" db="EMBL/GenBank/DDBJ databases">
        <title>Genome sequence analysis of Clostridium chauvoei strains of European origin and evaluation of typing options for outbreak investigations.</title>
        <authorList>
            <person name="Abdel-Glil M."/>
            <person name="Thomas P."/>
            <person name="Seyboldt C."/>
        </authorList>
    </citation>
    <scope>NUCLEOTIDE SEQUENCE [LARGE SCALE GENOMIC DNA]</scope>
    <source>
        <strain evidence="2 3">S0260-09</strain>
    </source>
</reference>
<proteinExistence type="predicted"/>
<comment type="caution">
    <text evidence="2">The sequence shown here is derived from an EMBL/GenBank/DDBJ whole genome shotgun (WGS) entry which is preliminary data.</text>
</comment>
<dbReference type="PANTHER" id="PTHR22916:SF3">
    <property type="entry name" value="UDP-GLCNAC:BETAGAL BETA-1,3-N-ACETYLGLUCOSAMINYLTRANSFERASE-LIKE PROTEIN 1"/>
    <property type="match status" value="1"/>
</dbReference>
<dbReference type="AlphaFoldDB" id="A0ABD4RGA6"/>